<proteinExistence type="predicted"/>
<reference evidence="1 2" key="1">
    <citation type="submission" date="2015-06" db="EMBL/GenBank/DDBJ databases">
        <title>Expansion of signal transduction pathways in fungi by whole-genome duplication.</title>
        <authorList>
            <consortium name="DOE Joint Genome Institute"/>
            <person name="Corrochano L.M."/>
            <person name="Kuo A."/>
            <person name="Marcet-Houben M."/>
            <person name="Polaino S."/>
            <person name="Salamov A."/>
            <person name="Villalobos J.M."/>
            <person name="Alvarez M.I."/>
            <person name="Avalos J."/>
            <person name="Benito E.P."/>
            <person name="Benoit I."/>
            <person name="Burger G."/>
            <person name="Camino L.P."/>
            <person name="Canovas D."/>
            <person name="Cerda-Olmedo E."/>
            <person name="Cheng J.-F."/>
            <person name="Dominguez A."/>
            <person name="Elias M."/>
            <person name="Eslava A.P."/>
            <person name="Glaser F."/>
            <person name="Grimwood J."/>
            <person name="Gutierrez G."/>
            <person name="Heitman J."/>
            <person name="Henrissat B."/>
            <person name="Iturriaga E.A."/>
            <person name="Lang B.F."/>
            <person name="Lavin J.L."/>
            <person name="Lee S."/>
            <person name="Li W."/>
            <person name="Lindquist E."/>
            <person name="Lopez-Garcia S."/>
            <person name="Luque E.M."/>
            <person name="Marcos A.T."/>
            <person name="Martin J."/>
            <person name="Mccluskey K."/>
            <person name="Medina H.R."/>
            <person name="Miralles-Duran A."/>
            <person name="Miyazaki A."/>
            <person name="Munoz-Torres E."/>
            <person name="Oguiza J.A."/>
            <person name="Ohm R."/>
            <person name="Olmedo M."/>
            <person name="Orejas M."/>
            <person name="Ortiz-Castellanos L."/>
            <person name="Pisabarro A.G."/>
            <person name="Rodriguez-Romero J."/>
            <person name="Ruiz-Herrera J."/>
            <person name="Ruiz-Vazquez R."/>
            <person name="Sanz C."/>
            <person name="Schackwitz W."/>
            <person name="Schmutz J."/>
            <person name="Shahriari M."/>
            <person name="Shelest E."/>
            <person name="Silva-Franco F."/>
            <person name="Soanes D."/>
            <person name="Syed K."/>
            <person name="Tagua V.G."/>
            <person name="Talbot N.J."/>
            <person name="Thon M."/>
            <person name="De Vries R.P."/>
            <person name="Wiebenga A."/>
            <person name="Yadav J.S."/>
            <person name="Braun E.L."/>
            <person name="Baker S."/>
            <person name="Garre V."/>
            <person name="Horwitz B."/>
            <person name="Torres-Martinez S."/>
            <person name="Idnurm A."/>
            <person name="Herrera-Estrella A."/>
            <person name="Gabaldon T."/>
            <person name="Grigoriev I.V."/>
        </authorList>
    </citation>
    <scope>NUCLEOTIDE SEQUENCE [LARGE SCALE GENOMIC DNA]</scope>
    <source>
        <strain evidence="1 2">CBS 277.49</strain>
    </source>
</reference>
<protein>
    <submittedName>
        <fullName evidence="1">Uncharacterized protein</fullName>
    </submittedName>
</protein>
<evidence type="ECO:0000313" key="2">
    <source>
        <dbReference type="Proteomes" id="UP000077051"/>
    </source>
</evidence>
<keyword evidence="2" id="KW-1185">Reference proteome</keyword>
<comment type="caution">
    <text evidence="1">The sequence shown here is derived from an EMBL/GenBank/DDBJ whole genome shotgun (WGS) entry which is preliminary data.</text>
</comment>
<dbReference type="OrthoDB" id="2285474at2759"/>
<name>A0A168IST2_MUCCL</name>
<accession>A0A168IST2</accession>
<dbReference type="Proteomes" id="UP000077051">
    <property type="component" value="Unassembled WGS sequence"/>
</dbReference>
<evidence type="ECO:0000313" key="1">
    <source>
        <dbReference type="EMBL" id="OAD00312.1"/>
    </source>
</evidence>
<dbReference type="EMBL" id="AMYB01000007">
    <property type="protein sequence ID" value="OAD00312.1"/>
    <property type="molecule type" value="Genomic_DNA"/>
</dbReference>
<organism evidence="1 2">
    <name type="scientific">Mucor lusitanicus CBS 277.49</name>
    <dbReference type="NCBI Taxonomy" id="747725"/>
    <lineage>
        <taxon>Eukaryota</taxon>
        <taxon>Fungi</taxon>
        <taxon>Fungi incertae sedis</taxon>
        <taxon>Mucoromycota</taxon>
        <taxon>Mucoromycotina</taxon>
        <taxon>Mucoromycetes</taxon>
        <taxon>Mucorales</taxon>
        <taxon>Mucorineae</taxon>
        <taxon>Mucoraceae</taxon>
        <taxon>Mucor</taxon>
    </lineage>
</organism>
<dbReference type="AlphaFoldDB" id="A0A168IST2"/>
<feature type="non-terminal residue" evidence="1">
    <location>
        <position position="1"/>
    </location>
</feature>
<gene>
    <name evidence="1" type="ORF">MUCCIDRAFT_85722</name>
</gene>
<dbReference type="VEuPathDB" id="FungiDB:MUCCIDRAFT_85722"/>
<sequence>DIMALPTEIINKIFTEDDIKIKELLQLQLTCRHWSPIAQKILYTFIDFEDEDDRDEEYTREEALQKAKLLIRTLVLPNNQSRFWIKAIHFGRMLDFQFESIAQDPHSNISLLAHLCPNIRQISADPTTFDFYQLLTQLHCEGYLQHLNDINRPEFTDSFDGALWINYDNMLREFKHCIKEIQILNTHNLGFPDFMAKAHPITLDSLHDFEALESLHVVEFARMKLHQLQEYICKCVSRVRSIEIHMEDGSSIETLGYVKMSVAQPHQQVMQLDLGLHGPITHDDMLCMMLHYPSLFSLQFAIRNGSLGDASVPADIAIIYQFVEYLFTIPLVNFNDIHLNTGDISQLTSFVAKSIQVKKLRFSVLEPTDEDQALISLAHILKYPKATADSKNELIKTSSCIFEVKLLSWRPQQMLLSHALNVFKARDVEKLILGPSYQEDTTLPIQITHDMIDAILDNYGMLKNLTFTLVEFPEDTPATLVPGRRKYLDTLALQNCVITSGYLAELSRRLEHVNKFKYLDIGIDEYYLNSENAKISVHMPHTTFNTIRLEFPAIGPYLIKITTVNACVRIKTSHEQGLVALSAQEYTQLENAKEAYQVDVVCHAVNTISTIYGLFNV</sequence>